<dbReference type="Proteomes" id="UP000235826">
    <property type="component" value="Chromosome"/>
</dbReference>
<proteinExistence type="predicted"/>
<gene>
    <name evidence="2" type="ORF">C1H87_12230</name>
</gene>
<dbReference type="RefSeq" id="WP_102756087.1">
    <property type="nucleotide sequence ID" value="NZ_CP025791.1"/>
</dbReference>
<dbReference type="EMBL" id="CP025791">
    <property type="protein sequence ID" value="AUP79432.1"/>
    <property type="molecule type" value="Genomic_DNA"/>
</dbReference>
<dbReference type="KEGG" id="fek:C1H87_12230"/>
<dbReference type="OrthoDB" id="571431at2"/>
<accession>A0A2K9PQT8</accession>
<evidence type="ECO:0000313" key="3">
    <source>
        <dbReference type="Proteomes" id="UP000235826"/>
    </source>
</evidence>
<sequence length="166" mass="18819">MKKWLFLLLVLPIYGFSQNMNNDTLHEIYTTVSDSIQGNNGAWQFFIREVPIMSITDTNHNRMRIISPIADSGSLTDDLIKAALVANFHTALDVKYAVSDGVIWSVFIHPLKELSDEQVKDAVSQVYYANVNFGTTFASTGLTFPSRLNKKEPEIKENKKTEFKKL</sequence>
<evidence type="ECO:0000256" key="1">
    <source>
        <dbReference type="SAM" id="SignalP"/>
    </source>
</evidence>
<evidence type="ECO:0000313" key="2">
    <source>
        <dbReference type="EMBL" id="AUP79432.1"/>
    </source>
</evidence>
<protein>
    <submittedName>
        <fullName evidence="2">Uncharacterized protein</fullName>
    </submittedName>
</protein>
<organism evidence="2 3">
    <name type="scientific">Flavivirga eckloniae</name>
    <dbReference type="NCBI Taxonomy" id="1803846"/>
    <lineage>
        <taxon>Bacteria</taxon>
        <taxon>Pseudomonadati</taxon>
        <taxon>Bacteroidota</taxon>
        <taxon>Flavobacteriia</taxon>
        <taxon>Flavobacteriales</taxon>
        <taxon>Flavobacteriaceae</taxon>
        <taxon>Flavivirga</taxon>
    </lineage>
</organism>
<keyword evidence="1" id="KW-0732">Signal</keyword>
<feature type="chain" id="PRO_5014791637" evidence="1">
    <location>
        <begin position="23"/>
        <end position="166"/>
    </location>
</feature>
<dbReference type="SUPFAM" id="SSF69635">
    <property type="entry name" value="Type III secretory system chaperone-like"/>
    <property type="match status" value="1"/>
</dbReference>
<keyword evidence="3" id="KW-1185">Reference proteome</keyword>
<dbReference type="Gene3D" id="3.30.1460.10">
    <property type="match status" value="1"/>
</dbReference>
<feature type="signal peptide" evidence="1">
    <location>
        <begin position="1"/>
        <end position="22"/>
    </location>
</feature>
<name>A0A2K9PQT8_9FLAO</name>
<reference evidence="2 3" key="1">
    <citation type="submission" date="2018-01" db="EMBL/GenBank/DDBJ databases">
        <title>Complete genome sequence of Flavivirga eckloniae ECD14 isolated from seaweed Ecklonia cava.</title>
        <authorList>
            <person name="Lee J.H."/>
            <person name="Baik K.S."/>
            <person name="Seong C.N."/>
        </authorList>
    </citation>
    <scope>NUCLEOTIDE SEQUENCE [LARGE SCALE GENOMIC DNA]</scope>
    <source>
        <strain evidence="2 3">ECD14</strain>
    </source>
</reference>
<dbReference type="AlphaFoldDB" id="A0A2K9PQT8"/>